<keyword evidence="2" id="KW-0812">Transmembrane</keyword>
<dbReference type="Proteomes" id="UP001187531">
    <property type="component" value="Unassembled WGS sequence"/>
</dbReference>
<feature type="region of interest" description="Disordered" evidence="1">
    <location>
        <begin position="833"/>
        <end position="862"/>
    </location>
</feature>
<feature type="region of interest" description="Disordered" evidence="1">
    <location>
        <begin position="294"/>
        <end position="340"/>
    </location>
</feature>
<evidence type="ECO:0000313" key="4">
    <source>
        <dbReference type="Proteomes" id="UP001187531"/>
    </source>
</evidence>
<evidence type="ECO:0000256" key="1">
    <source>
        <dbReference type="SAM" id="MobiDB-lite"/>
    </source>
</evidence>
<comment type="caution">
    <text evidence="3">The sequence shown here is derived from an EMBL/GenBank/DDBJ whole genome shotgun (WGS) entry which is preliminary data.</text>
</comment>
<sequence>MGAIKFYAVDLKIIQIVSLDRSIFFVLHIQIVHGGERDKRQVEPTFIESNSVRAPWIPLKDVRPRLSRQDPGFVQDSGVRQDIGAEGSNNGFSQPQISLTRSVGSQSERVSVDTESRARQLSGPTDWIPLAPQLDTGINTLDNRVQQFNPVVTLNTIPGRRLPVTALDPLLFNREQSVVLPSSRIRASEIFSLMPTPVFINQPVTPSQTLAPSSPSRPLPSISVQSIPARVNENGRPVFQSNINKIRVDHNTVNLPTVRSDIISEAVSTAARPLPRSTPKLHLAPIKSSPIEPKNVSVPASISSSEPKVGSFSEEPAEKSQNLTVSRERGQSKDVLSETVSKSVDIVQDMPLILGPNLFDIRLSVTEKVDLVGSKMPEVLVEDPESNAGIASKFMEDAIEGAEKLTVRLEDNKQNEDVTKDLFNSKDGLVKKVKLLPTLNDKGEIEVMPSASEISPVTDEEEHDSIQSEENATEIKVSFKNDPTVNGHQGRFPFVEEKVEIPPSDIDYDSSASEDELQLNIYNTQVINGHQPFFTTFDVEEGTDYLPTEKDEVSDYEISPPGLTLDFREFNVSLIDFKNGTIVLENKTYFVDSVPSEDQDLGETDFNSESPQFRFETDFGPVNISSEEINPTKDSDQEIKIPVTTNANILSSAIKLNSTFSETRSFSNLSTEELIMLNDFSDEVSNTVKITTTTPSIIFETTLSPISKSVKTMLPNTYITTTAIFPVSISSEESNSSLFTTNASAASLDDLTANSSTMDSTTPFLPISVEAETSREFGRQTSPFVTIFNSILSTFTTKISETATEKLSSQIETSTFANTAAASENIYTIETRSPTRQTQAATEHISTSPSTTHGIYVPDSTQEPEPRVSLYLRINVDTTWQELCHHIDDFRSALSNVVSREIGKTISPKQVVIYNIARCAIELHSSRRRRTVSESVAALVYVTDYHGIYSYRLTEALERGLEKKTSLEDFPLARKISLEESVRPSPESLAANPRHHVPATGMIAGITVAVILGLLLLSFLVFLLVVRRRQNRATFARRCQPGSESGIRNSIRNMSWRQSKSQLRASKRSFMNFAYEDPVS</sequence>
<accession>A0AA88HLY5</accession>
<feature type="compositionally biased region" description="Basic and acidic residues" evidence="1">
    <location>
        <begin position="326"/>
        <end position="336"/>
    </location>
</feature>
<name>A0AA88HLY5_ARTSF</name>
<feature type="region of interest" description="Disordered" evidence="1">
    <location>
        <begin position="103"/>
        <end position="124"/>
    </location>
</feature>
<reference evidence="3" key="1">
    <citation type="submission" date="2023-07" db="EMBL/GenBank/DDBJ databases">
        <title>Chromosome-level genome assembly of Artemia franciscana.</title>
        <authorList>
            <person name="Jo E."/>
        </authorList>
    </citation>
    <scope>NUCLEOTIDE SEQUENCE</scope>
    <source>
        <tissue evidence="3">Whole body</tissue>
    </source>
</reference>
<keyword evidence="4" id="KW-1185">Reference proteome</keyword>
<proteinExistence type="predicted"/>
<evidence type="ECO:0000313" key="3">
    <source>
        <dbReference type="EMBL" id="KAK2711890.1"/>
    </source>
</evidence>
<organism evidence="3 4">
    <name type="scientific">Artemia franciscana</name>
    <name type="common">Brine shrimp</name>
    <name type="synonym">Artemia sanfranciscana</name>
    <dbReference type="NCBI Taxonomy" id="6661"/>
    <lineage>
        <taxon>Eukaryota</taxon>
        <taxon>Metazoa</taxon>
        <taxon>Ecdysozoa</taxon>
        <taxon>Arthropoda</taxon>
        <taxon>Crustacea</taxon>
        <taxon>Branchiopoda</taxon>
        <taxon>Anostraca</taxon>
        <taxon>Artemiidae</taxon>
        <taxon>Artemia</taxon>
    </lineage>
</organism>
<evidence type="ECO:0008006" key="5">
    <source>
        <dbReference type="Google" id="ProtNLM"/>
    </source>
</evidence>
<gene>
    <name evidence="3" type="ORF">QYM36_012873</name>
</gene>
<keyword evidence="2" id="KW-0472">Membrane</keyword>
<feature type="transmembrane region" description="Helical" evidence="2">
    <location>
        <begin position="1002"/>
        <end position="1026"/>
    </location>
</feature>
<evidence type="ECO:0000256" key="2">
    <source>
        <dbReference type="SAM" id="Phobius"/>
    </source>
</evidence>
<dbReference type="EMBL" id="JAVRJZ010000016">
    <property type="protein sequence ID" value="KAK2711890.1"/>
    <property type="molecule type" value="Genomic_DNA"/>
</dbReference>
<keyword evidence="2" id="KW-1133">Transmembrane helix</keyword>
<protein>
    <recommendedName>
        <fullName evidence="5">SEA domain-containing protein</fullName>
    </recommendedName>
</protein>
<dbReference type="AlphaFoldDB" id="A0AA88HLY5"/>